<dbReference type="OrthoDB" id="5135119at2759"/>
<dbReference type="Proteomes" id="UP000002009">
    <property type="component" value="Chromosome 5"/>
</dbReference>
<dbReference type="OMA" id="AYCVDVV"/>
<gene>
    <name evidence="6" type="ORF">MICPUN_58271</name>
</gene>
<dbReference type="KEGG" id="mis:MICPUN_58271"/>
<feature type="region of interest" description="Disordered" evidence="3">
    <location>
        <begin position="289"/>
        <end position="333"/>
    </location>
</feature>
<dbReference type="eggNOG" id="ENOG502S0TR">
    <property type="taxonomic scope" value="Eukaryota"/>
</dbReference>
<dbReference type="GO" id="GO:0005737">
    <property type="term" value="C:cytoplasm"/>
    <property type="evidence" value="ECO:0007669"/>
    <property type="project" value="TreeGrafter"/>
</dbReference>
<evidence type="ECO:0000313" key="7">
    <source>
        <dbReference type="Proteomes" id="UP000002009"/>
    </source>
</evidence>
<evidence type="ECO:0000256" key="2">
    <source>
        <dbReference type="ARBA" id="ARBA00040540"/>
    </source>
</evidence>
<evidence type="ECO:0000259" key="5">
    <source>
        <dbReference type="Pfam" id="PF18201"/>
    </source>
</evidence>
<organism evidence="6 7">
    <name type="scientific">Micromonas commoda (strain RCC299 / NOUM17 / CCMP2709)</name>
    <name type="common">Picoplanktonic green alga</name>
    <dbReference type="NCBI Taxonomy" id="296587"/>
    <lineage>
        <taxon>Eukaryota</taxon>
        <taxon>Viridiplantae</taxon>
        <taxon>Chlorophyta</taxon>
        <taxon>Mamiellophyceae</taxon>
        <taxon>Mamiellales</taxon>
        <taxon>Mamiellaceae</taxon>
        <taxon>Micromonas</taxon>
    </lineage>
</organism>
<proteinExistence type="inferred from homology"/>
<dbReference type="GeneID" id="8243265"/>
<dbReference type="Pfam" id="PF18201">
    <property type="entry name" value="PIH1_CS"/>
    <property type="match status" value="1"/>
</dbReference>
<sequence length="412" mass="44205">MTAPPGSVMLVPEAGFCFRGVRNKWTEAGGKVFVNICSHPRIDPVCGANLVPASEEHLDLWGLGNMRVPVLVGPVRGMKDGEGRDATAVDVLFHPAVVQRALQGGKTVTKEHYRDYLIQIATKNIHEDHGIDLAPARTEVLPTARYKGPKGENSENTHAFPVFASDAGRGEEPSATATREPGNPIIQETGTRGGDRSRDTTSDRIRKGQAVRKGFFSASKSAELYPDGSSEGIPKPGEQYDPLGHIPESIRTKCHVIDTGAIGTADLDRVTSQYAKTGILDTSTEGVYAKGTDPGGKRQVGLGHPGALREESSTGKPTARKPAAKPKKETPEHDIQETMLAGESAVEVRVRLPRLTGGMASVNLDVGEETVSLSSPEYDLNLQLPHLVDVESVSAKFSTKRAELKVTARRVD</sequence>
<comment type="similarity">
    <text evidence="1">Belongs to the PIH1 family.</text>
</comment>
<feature type="region of interest" description="Disordered" evidence="3">
    <location>
        <begin position="164"/>
        <end position="240"/>
    </location>
</feature>
<evidence type="ECO:0000256" key="1">
    <source>
        <dbReference type="ARBA" id="ARBA00008511"/>
    </source>
</evidence>
<feature type="domain" description="PIH1 N-terminal" evidence="4">
    <location>
        <begin position="9"/>
        <end position="149"/>
    </location>
</feature>
<protein>
    <recommendedName>
        <fullName evidence="2">PIH1 domain-containing protein 1</fullName>
    </recommendedName>
</protein>
<dbReference type="InterPro" id="IPR012981">
    <property type="entry name" value="PIH1_N"/>
</dbReference>
<evidence type="ECO:0000259" key="4">
    <source>
        <dbReference type="Pfam" id="PF08190"/>
    </source>
</evidence>
<dbReference type="Pfam" id="PF08190">
    <property type="entry name" value="PIH1"/>
    <property type="match status" value="1"/>
</dbReference>
<dbReference type="InterPro" id="IPR050734">
    <property type="entry name" value="PIH1/Kintoun_subfamily"/>
</dbReference>
<reference evidence="6 7" key="1">
    <citation type="journal article" date="2009" name="Science">
        <title>Green evolution and dynamic adaptations revealed by genomes of the marine picoeukaryotes Micromonas.</title>
        <authorList>
            <person name="Worden A.Z."/>
            <person name="Lee J.H."/>
            <person name="Mock T."/>
            <person name="Rouze P."/>
            <person name="Simmons M.P."/>
            <person name="Aerts A.L."/>
            <person name="Allen A.E."/>
            <person name="Cuvelier M.L."/>
            <person name="Derelle E."/>
            <person name="Everett M.V."/>
            <person name="Foulon E."/>
            <person name="Grimwood J."/>
            <person name="Gundlach H."/>
            <person name="Henrissat B."/>
            <person name="Napoli C."/>
            <person name="McDonald S.M."/>
            <person name="Parker M.S."/>
            <person name="Rombauts S."/>
            <person name="Salamov A."/>
            <person name="Von Dassow P."/>
            <person name="Badger J.H."/>
            <person name="Coutinho P.M."/>
            <person name="Demir E."/>
            <person name="Dubchak I."/>
            <person name="Gentemann C."/>
            <person name="Eikrem W."/>
            <person name="Gready J.E."/>
            <person name="John U."/>
            <person name="Lanier W."/>
            <person name="Lindquist E.A."/>
            <person name="Lucas S."/>
            <person name="Mayer K.F."/>
            <person name="Moreau H."/>
            <person name="Not F."/>
            <person name="Otillar R."/>
            <person name="Panaud O."/>
            <person name="Pangilinan J."/>
            <person name="Paulsen I."/>
            <person name="Piegu B."/>
            <person name="Poliakov A."/>
            <person name="Robbens S."/>
            <person name="Schmutz J."/>
            <person name="Toulza E."/>
            <person name="Wyss T."/>
            <person name="Zelensky A."/>
            <person name="Zhou K."/>
            <person name="Armbrust E.V."/>
            <person name="Bhattacharya D."/>
            <person name="Goodenough U.W."/>
            <person name="Van de Peer Y."/>
            <person name="Grigoriev I.V."/>
        </authorList>
    </citation>
    <scope>NUCLEOTIDE SEQUENCE [LARGE SCALE GENOMIC DNA]</scope>
    <source>
        <strain evidence="7">RCC299 / NOUM17</strain>
    </source>
</reference>
<dbReference type="EMBL" id="CP001326">
    <property type="protein sequence ID" value="ACO63609.1"/>
    <property type="molecule type" value="Genomic_DNA"/>
</dbReference>
<feature type="domain" description="PIH1D1/2/3 CS-like" evidence="5">
    <location>
        <begin position="346"/>
        <end position="408"/>
    </location>
</feature>
<dbReference type="STRING" id="296587.C1E5D0"/>
<name>C1E5D0_MICCC</name>
<dbReference type="PANTHER" id="PTHR22997:SF0">
    <property type="entry name" value="PIH1 DOMAIN-CONTAINING PROTEIN 1"/>
    <property type="match status" value="1"/>
</dbReference>
<dbReference type="InParanoid" id="C1E5D0"/>
<accession>C1E5D0</accession>
<dbReference type="PANTHER" id="PTHR22997">
    <property type="entry name" value="PIH1 DOMAIN-CONTAINING PROTEIN 1"/>
    <property type="match status" value="1"/>
</dbReference>
<dbReference type="RefSeq" id="XP_002502351.1">
    <property type="nucleotide sequence ID" value="XM_002502305.1"/>
</dbReference>
<dbReference type="AlphaFoldDB" id="C1E5D0"/>
<dbReference type="InterPro" id="IPR041442">
    <property type="entry name" value="PIH1D1/2/3_CS-like"/>
</dbReference>
<evidence type="ECO:0000313" key="6">
    <source>
        <dbReference type="EMBL" id="ACO63609.1"/>
    </source>
</evidence>
<keyword evidence="7" id="KW-1185">Reference proteome</keyword>
<evidence type="ECO:0000256" key="3">
    <source>
        <dbReference type="SAM" id="MobiDB-lite"/>
    </source>
</evidence>
<feature type="compositionally biased region" description="Basic and acidic residues" evidence="3">
    <location>
        <begin position="193"/>
        <end position="206"/>
    </location>
</feature>